<evidence type="ECO:0008006" key="4">
    <source>
        <dbReference type="Google" id="ProtNLM"/>
    </source>
</evidence>
<feature type="transmembrane region" description="Helical" evidence="1">
    <location>
        <begin position="64"/>
        <end position="84"/>
    </location>
</feature>
<feature type="transmembrane region" description="Helical" evidence="1">
    <location>
        <begin position="14"/>
        <end position="34"/>
    </location>
</feature>
<keyword evidence="1" id="KW-0472">Membrane</keyword>
<dbReference type="OrthoDB" id="5190099at2"/>
<accession>B7K7M5</accession>
<dbReference type="HOGENOM" id="CLU_118115_0_0_3"/>
<dbReference type="eggNOG" id="COG4329">
    <property type="taxonomic scope" value="Bacteria"/>
</dbReference>
<dbReference type="RefSeq" id="WP_012598739.1">
    <property type="nucleotide sequence ID" value="NC_011729.1"/>
</dbReference>
<gene>
    <name evidence="2" type="ordered locus">PCC7424_1349</name>
</gene>
<dbReference type="Pfam" id="PF10002">
    <property type="entry name" value="DUF2243"/>
    <property type="match status" value="1"/>
</dbReference>
<keyword evidence="1" id="KW-0812">Transmembrane</keyword>
<reference evidence="3" key="1">
    <citation type="journal article" date="2011" name="MBio">
        <title>Novel metabolic attributes of the genus Cyanothece, comprising a group of unicellular nitrogen-fixing Cyanobacteria.</title>
        <authorList>
            <person name="Bandyopadhyay A."/>
            <person name="Elvitigala T."/>
            <person name="Welsh E."/>
            <person name="Stockel J."/>
            <person name="Liberton M."/>
            <person name="Min H."/>
            <person name="Sherman L.A."/>
            <person name="Pakrasi H.B."/>
        </authorList>
    </citation>
    <scope>NUCLEOTIDE SEQUENCE [LARGE SCALE GENOMIC DNA]</scope>
    <source>
        <strain evidence="3">PCC 7424</strain>
    </source>
</reference>
<dbReference type="STRING" id="65393.PCC7424_1349"/>
<organism evidence="2 3">
    <name type="scientific">Gloeothece citriformis (strain PCC 7424)</name>
    <name type="common">Cyanothece sp. (strain PCC 7424)</name>
    <dbReference type="NCBI Taxonomy" id="65393"/>
    <lineage>
        <taxon>Bacteria</taxon>
        <taxon>Bacillati</taxon>
        <taxon>Cyanobacteriota</taxon>
        <taxon>Cyanophyceae</taxon>
        <taxon>Oscillatoriophycideae</taxon>
        <taxon>Chroococcales</taxon>
        <taxon>Aphanothecaceae</taxon>
        <taxon>Gloeothece</taxon>
        <taxon>Gloeothece citriformis</taxon>
    </lineage>
</organism>
<name>B7K7M5_GLOC7</name>
<dbReference type="Proteomes" id="UP000002384">
    <property type="component" value="Chromosome"/>
</dbReference>
<proteinExistence type="predicted"/>
<protein>
    <recommendedName>
        <fullName evidence="4">DUF2243 domain-containing protein</fullName>
    </recommendedName>
</protein>
<dbReference type="KEGG" id="cyc:PCC7424_1349"/>
<keyword evidence="3" id="KW-1185">Reference proteome</keyword>
<dbReference type="InterPro" id="IPR018719">
    <property type="entry name" value="DUF2243_membrane"/>
</dbReference>
<feature type="transmembrane region" description="Helical" evidence="1">
    <location>
        <begin position="132"/>
        <end position="153"/>
    </location>
</feature>
<feature type="transmembrane region" description="Helical" evidence="1">
    <location>
        <begin position="90"/>
        <end position="111"/>
    </location>
</feature>
<dbReference type="EMBL" id="CP001291">
    <property type="protein sequence ID" value="ACK69793.1"/>
    <property type="molecule type" value="Genomic_DNA"/>
</dbReference>
<evidence type="ECO:0000313" key="3">
    <source>
        <dbReference type="Proteomes" id="UP000002384"/>
    </source>
</evidence>
<keyword evidence="1" id="KW-1133">Transmembrane helix</keyword>
<sequence length="164" mass="18375">MKANLEQQQNPRPLIVAGLFLGLGQGGFFDGIVFHQILQWHHMFSNIESSKTIIGLEINTLGDGLFHVLDWLFTIIGIICLWRAGNREDVPWSTGILLGSVMMGAGLFNVVEGILDHHIFNLHHVKPGTHQLAWDIGFIAVGVLFILLGWWVIQKFSHLETTSK</sequence>
<dbReference type="AlphaFoldDB" id="B7K7M5"/>
<evidence type="ECO:0000313" key="2">
    <source>
        <dbReference type="EMBL" id="ACK69793.1"/>
    </source>
</evidence>
<evidence type="ECO:0000256" key="1">
    <source>
        <dbReference type="SAM" id="Phobius"/>
    </source>
</evidence>